<feature type="non-terminal residue" evidence="2">
    <location>
        <position position="58"/>
    </location>
</feature>
<organism evidence="2 3">
    <name type="scientific">Gymnopus androsaceus JB14</name>
    <dbReference type="NCBI Taxonomy" id="1447944"/>
    <lineage>
        <taxon>Eukaryota</taxon>
        <taxon>Fungi</taxon>
        <taxon>Dikarya</taxon>
        <taxon>Basidiomycota</taxon>
        <taxon>Agaricomycotina</taxon>
        <taxon>Agaricomycetes</taxon>
        <taxon>Agaricomycetidae</taxon>
        <taxon>Agaricales</taxon>
        <taxon>Marasmiineae</taxon>
        <taxon>Omphalotaceae</taxon>
        <taxon>Gymnopus</taxon>
    </lineage>
</organism>
<keyword evidence="3" id="KW-1185">Reference proteome</keyword>
<dbReference type="EMBL" id="ML769696">
    <property type="protein sequence ID" value="KAE9389444.1"/>
    <property type="molecule type" value="Genomic_DNA"/>
</dbReference>
<proteinExistence type="predicted"/>
<feature type="non-terminal residue" evidence="2">
    <location>
        <position position="1"/>
    </location>
</feature>
<evidence type="ECO:0000256" key="1">
    <source>
        <dbReference type="SAM" id="Phobius"/>
    </source>
</evidence>
<evidence type="ECO:0000313" key="3">
    <source>
        <dbReference type="Proteomes" id="UP000799118"/>
    </source>
</evidence>
<keyword evidence="1" id="KW-1133">Transmembrane helix</keyword>
<dbReference type="Proteomes" id="UP000799118">
    <property type="component" value="Unassembled WGS sequence"/>
</dbReference>
<protein>
    <submittedName>
        <fullName evidence="2">Uncharacterized protein</fullName>
    </submittedName>
</protein>
<gene>
    <name evidence="2" type="ORF">BT96DRAFT_926531</name>
</gene>
<sequence length="58" mass="6483">SVIMASSFRRTVVLAIHFRLPTLTAISGFHIAFRFHVPLFILSLPHLLGESHNCTHTA</sequence>
<name>A0A6A4GWG6_9AGAR</name>
<keyword evidence="1" id="KW-0812">Transmembrane</keyword>
<accession>A0A6A4GWG6</accession>
<evidence type="ECO:0000313" key="2">
    <source>
        <dbReference type="EMBL" id="KAE9389444.1"/>
    </source>
</evidence>
<dbReference type="AlphaFoldDB" id="A0A6A4GWG6"/>
<reference evidence="2" key="1">
    <citation type="journal article" date="2019" name="Environ. Microbiol.">
        <title>Fungal ecological strategies reflected in gene transcription - a case study of two litter decomposers.</title>
        <authorList>
            <person name="Barbi F."/>
            <person name="Kohler A."/>
            <person name="Barry K."/>
            <person name="Baskaran P."/>
            <person name="Daum C."/>
            <person name="Fauchery L."/>
            <person name="Ihrmark K."/>
            <person name="Kuo A."/>
            <person name="LaButti K."/>
            <person name="Lipzen A."/>
            <person name="Morin E."/>
            <person name="Grigoriev I.V."/>
            <person name="Henrissat B."/>
            <person name="Lindahl B."/>
            <person name="Martin F."/>
        </authorList>
    </citation>
    <scope>NUCLEOTIDE SEQUENCE</scope>
    <source>
        <strain evidence="2">JB14</strain>
    </source>
</reference>
<keyword evidence="1" id="KW-0472">Membrane</keyword>
<feature type="transmembrane region" description="Helical" evidence="1">
    <location>
        <begin position="12"/>
        <end position="33"/>
    </location>
</feature>